<dbReference type="GO" id="GO:0005524">
    <property type="term" value="F:ATP binding"/>
    <property type="evidence" value="ECO:0007669"/>
    <property type="project" value="UniProtKB-UniRule"/>
</dbReference>
<evidence type="ECO:0000256" key="11">
    <source>
        <dbReference type="RuleBase" id="RU000304"/>
    </source>
</evidence>
<feature type="compositionally biased region" description="Polar residues" evidence="12">
    <location>
        <begin position="29"/>
        <end position="42"/>
    </location>
</feature>
<evidence type="ECO:0000256" key="1">
    <source>
        <dbReference type="ARBA" id="ARBA00010886"/>
    </source>
</evidence>
<dbReference type="HOGENOM" id="CLU_000288_63_23_1"/>
<evidence type="ECO:0000256" key="3">
    <source>
        <dbReference type="ARBA" id="ARBA00022527"/>
    </source>
</evidence>
<keyword evidence="3 11" id="KW-0723">Serine/threonine-protein kinase</keyword>
<evidence type="ECO:0000256" key="9">
    <source>
        <dbReference type="ARBA" id="ARBA00048679"/>
    </source>
</evidence>
<dbReference type="FunFam" id="3.30.200.20:FF:000042">
    <property type="entry name" value="Aurora kinase A"/>
    <property type="match status" value="1"/>
</dbReference>
<comment type="similarity">
    <text evidence="1">Belongs to the protein kinase superfamily. NEK Ser/Thr protein kinase family. NIMA subfamily.</text>
</comment>
<evidence type="ECO:0000259" key="13">
    <source>
        <dbReference type="PROSITE" id="PS50011"/>
    </source>
</evidence>
<dbReference type="Gene3D" id="3.30.200.20">
    <property type="entry name" value="Phosphorylase Kinase, domain 1"/>
    <property type="match status" value="1"/>
</dbReference>
<dbReference type="InterPro" id="IPR051131">
    <property type="entry name" value="NEK_Ser/Thr_kinase_NIMA"/>
</dbReference>
<comment type="catalytic activity">
    <reaction evidence="8">
        <text>L-threonyl-[protein] + ATP = O-phospho-L-threonyl-[protein] + ADP + H(+)</text>
        <dbReference type="Rhea" id="RHEA:46608"/>
        <dbReference type="Rhea" id="RHEA-COMP:11060"/>
        <dbReference type="Rhea" id="RHEA-COMP:11605"/>
        <dbReference type="ChEBI" id="CHEBI:15378"/>
        <dbReference type="ChEBI" id="CHEBI:30013"/>
        <dbReference type="ChEBI" id="CHEBI:30616"/>
        <dbReference type="ChEBI" id="CHEBI:61977"/>
        <dbReference type="ChEBI" id="CHEBI:456216"/>
        <dbReference type="EC" id="2.7.11.1"/>
    </reaction>
</comment>
<keyword evidence="4" id="KW-0808">Transferase</keyword>
<dbReference type="InterPro" id="IPR000719">
    <property type="entry name" value="Prot_kinase_dom"/>
</dbReference>
<keyword evidence="15" id="KW-1185">Reference proteome</keyword>
<comment type="catalytic activity">
    <reaction evidence="9">
        <text>L-seryl-[protein] + ATP = O-phospho-L-seryl-[protein] + ADP + H(+)</text>
        <dbReference type="Rhea" id="RHEA:17989"/>
        <dbReference type="Rhea" id="RHEA-COMP:9863"/>
        <dbReference type="Rhea" id="RHEA-COMP:11604"/>
        <dbReference type="ChEBI" id="CHEBI:15378"/>
        <dbReference type="ChEBI" id="CHEBI:29999"/>
        <dbReference type="ChEBI" id="CHEBI:30616"/>
        <dbReference type="ChEBI" id="CHEBI:83421"/>
        <dbReference type="ChEBI" id="CHEBI:456216"/>
        <dbReference type="EC" id="2.7.11.1"/>
    </reaction>
</comment>
<evidence type="ECO:0000256" key="12">
    <source>
        <dbReference type="SAM" id="MobiDB-lite"/>
    </source>
</evidence>
<sequence length="319" mass="36662">MKKSTATAVPSRQHKATIVTNTKDRQQNQKENQSNDGQTDPFSSLDNFKIESRIGKGQFSVVYYAKSLTDKTKYAVKKVDVSDLASSKARQECMKEIELLKTVDHPNIIKYYASFMKTDFLYIICELADAGDLAKMITTFRNRKLYIQEHTVWKYFVQIASAIEHMHDRRIMHRDIKPANIFMTTSGAVKVGDLGLGRSFSFKTTVAHTLVGTPYYMSPERVKENGYNFKSDIWSLGCLLYEMAALRPPFYAENINLLVLCQHIEKCEYPPLRKDRYSSDLRDLVDACIQKEPNNRYDAKMVLQVAKIMSSKDKTKLRS</sequence>
<accession>B3S192</accession>
<organism evidence="14 15">
    <name type="scientific">Trichoplax adhaerens</name>
    <name type="common">Trichoplax reptans</name>
    <dbReference type="NCBI Taxonomy" id="10228"/>
    <lineage>
        <taxon>Eukaryota</taxon>
        <taxon>Metazoa</taxon>
        <taxon>Placozoa</taxon>
        <taxon>Uniplacotomia</taxon>
        <taxon>Trichoplacea</taxon>
        <taxon>Trichoplacidae</taxon>
        <taxon>Trichoplax</taxon>
    </lineage>
</organism>
<dbReference type="EMBL" id="DS985247">
    <property type="protein sequence ID" value="EDV23200.1"/>
    <property type="molecule type" value="Genomic_DNA"/>
</dbReference>
<dbReference type="SUPFAM" id="SSF56112">
    <property type="entry name" value="Protein kinase-like (PK-like)"/>
    <property type="match status" value="1"/>
</dbReference>
<dbReference type="SMART" id="SM00220">
    <property type="entry name" value="S_TKc"/>
    <property type="match status" value="1"/>
</dbReference>
<dbReference type="RefSeq" id="XP_002114110.1">
    <property type="nucleotide sequence ID" value="XM_002114074.1"/>
</dbReference>
<evidence type="ECO:0000313" key="15">
    <source>
        <dbReference type="Proteomes" id="UP000009022"/>
    </source>
</evidence>
<dbReference type="KEGG" id="tad:TRIADDRAFT_27942"/>
<proteinExistence type="inferred from homology"/>
<dbReference type="PROSITE" id="PS00107">
    <property type="entry name" value="PROTEIN_KINASE_ATP"/>
    <property type="match status" value="1"/>
</dbReference>
<protein>
    <recommendedName>
        <fullName evidence="2">non-specific serine/threonine protein kinase</fullName>
        <ecNumber evidence="2">2.7.11.1</ecNumber>
    </recommendedName>
</protein>
<evidence type="ECO:0000256" key="2">
    <source>
        <dbReference type="ARBA" id="ARBA00012513"/>
    </source>
</evidence>
<dbReference type="InterPro" id="IPR017441">
    <property type="entry name" value="Protein_kinase_ATP_BS"/>
</dbReference>
<gene>
    <name evidence="14" type="ORF">TRIADDRAFT_27942</name>
</gene>
<feature type="region of interest" description="Disordered" evidence="12">
    <location>
        <begin position="1"/>
        <end position="42"/>
    </location>
</feature>
<feature type="domain" description="Protein kinase" evidence="13">
    <location>
        <begin position="48"/>
        <end position="309"/>
    </location>
</feature>
<dbReference type="InterPro" id="IPR008271">
    <property type="entry name" value="Ser/Thr_kinase_AS"/>
</dbReference>
<evidence type="ECO:0000313" key="14">
    <source>
        <dbReference type="EMBL" id="EDV23200.1"/>
    </source>
</evidence>
<evidence type="ECO:0000256" key="10">
    <source>
        <dbReference type="PROSITE-ProRule" id="PRU10141"/>
    </source>
</evidence>
<dbReference type="GO" id="GO:0004674">
    <property type="term" value="F:protein serine/threonine kinase activity"/>
    <property type="evidence" value="ECO:0007669"/>
    <property type="project" value="UniProtKB-KW"/>
</dbReference>
<dbReference type="CDD" id="cd08224">
    <property type="entry name" value="STKc_Nek6_7"/>
    <property type="match status" value="1"/>
</dbReference>
<dbReference type="PROSITE" id="PS00108">
    <property type="entry name" value="PROTEIN_KINASE_ST"/>
    <property type="match status" value="1"/>
</dbReference>
<dbReference type="OrthoDB" id="248923at2759"/>
<keyword evidence="6" id="KW-0418">Kinase</keyword>
<evidence type="ECO:0000256" key="4">
    <source>
        <dbReference type="ARBA" id="ARBA00022679"/>
    </source>
</evidence>
<dbReference type="PROSITE" id="PS50011">
    <property type="entry name" value="PROTEIN_KINASE_DOM"/>
    <property type="match status" value="1"/>
</dbReference>
<dbReference type="InParanoid" id="B3S192"/>
<feature type="binding site" evidence="10">
    <location>
        <position position="78"/>
    </location>
    <ligand>
        <name>ATP</name>
        <dbReference type="ChEBI" id="CHEBI:30616"/>
    </ligand>
</feature>
<dbReference type="PIRSF" id="PIRSF000654">
    <property type="entry name" value="Integrin-linked_kinase"/>
    <property type="match status" value="1"/>
</dbReference>
<evidence type="ECO:0000256" key="5">
    <source>
        <dbReference type="ARBA" id="ARBA00022741"/>
    </source>
</evidence>
<dbReference type="AlphaFoldDB" id="B3S192"/>
<evidence type="ECO:0000256" key="8">
    <source>
        <dbReference type="ARBA" id="ARBA00047899"/>
    </source>
</evidence>
<reference evidence="14 15" key="1">
    <citation type="journal article" date="2008" name="Nature">
        <title>The Trichoplax genome and the nature of placozoans.</title>
        <authorList>
            <person name="Srivastava M."/>
            <person name="Begovic E."/>
            <person name="Chapman J."/>
            <person name="Putnam N.H."/>
            <person name="Hellsten U."/>
            <person name="Kawashima T."/>
            <person name="Kuo A."/>
            <person name="Mitros T."/>
            <person name="Salamov A."/>
            <person name="Carpenter M.L."/>
            <person name="Signorovitch A.Y."/>
            <person name="Moreno M.A."/>
            <person name="Kamm K."/>
            <person name="Grimwood J."/>
            <person name="Schmutz J."/>
            <person name="Shapiro H."/>
            <person name="Grigoriev I.V."/>
            <person name="Buss L.W."/>
            <person name="Schierwater B."/>
            <person name="Dellaporta S.L."/>
            <person name="Rokhsar D.S."/>
        </authorList>
    </citation>
    <scope>NUCLEOTIDE SEQUENCE [LARGE SCALE GENOMIC DNA]</scope>
    <source>
        <strain evidence="14 15">Grell-BS-1999</strain>
    </source>
</reference>
<dbReference type="PANTHER" id="PTHR44899">
    <property type="entry name" value="CAMK FAMILY PROTEIN KINASE"/>
    <property type="match status" value="1"/>
</dbReference>
<keyword evidence="7 10" id="KW-0067">ATP-binding</keyword>
<dbReference type="GO" id="GO:0005737">
    <property type="term" value="C:cytoplasm"/>
    <property type="evidence" value="ECO:0000318"/>
    <property type="project" value="GO_Central"/>
</dbReference>
<keyword evidence="5 10" id="KW-0547">Nucleotide-binding</keyword>
<dbReference type="InterPro" id="IPR011009">
    <property type="entry name" value="Kinase-like_dom_sf"/>
</dbReference>
<name>B3S192_TRIAD</name>
<dbReference type="Proteomes" id="UP000009022">
    <property type="component" value="Unassembled WGS sequence"/>
</dbReference>
<dbReference type="PANTHER" id="PTHR44899:SF3">
    <property type="entry name" value="SERINE_THREONINE-PROTEIN KINASE NEK1"/>
    <property type="match status" value="1"/>
</dbReference>
<dbReference type="FunFam" id="1.10.510.10:FF:000148">
    <property type="entry name" value="Serine/threonine-protein kinase Nek7"/>
    <property type="match status" value="1"/>
</dbReference>
<evidence type="ECO:0000256" key="7">
    <source>
        <dbReference type="ARBA" id="ARBA00022840"/>
    </source>
</evidence>
<dbReference type="EC" id="2.7.11.1" evidence="2"/>
<dbReference type="Gene3D" id="1.10.510.10">
    <property type="entry name" value="Transferase(Phosphotransferase) domain 1"/>
    <property type="match status" value="1"/>
</dbReference>
<dbReference type="eggNOG" id="KOG0591">
    <property type="taxonomic scope" value="Eukaryota"/>
</dbReference>
<dbReference type="PhylomeDB" id="B3S192"/>
<dbReference type="Pfam" id="PF00069">
    <property type="entry name" value="Pkinase"/>
    <property type="match status" value="1"/>
</dbReference>
<dbReference type="GeneID" id="6755323"/>
<feature type="compositionally biased region" description="Polar residues" evidence="12">
    <location>
        <begin position="1"/>
        <end position="10"/>
    </location>
</feature>
<dbReference type="STRING" id="10228.B3S192"/>
<dbReference type="CTD" id="6755323"/>
<evidence type="ECO:0000256" key="6">
    <source>
        <dbReference type="ARBA" id="ARBA00022777"/>
    </source>
</evidence>